<dbReference type="PROSITE" id="PS00065">
    <property type="entry name" value="D_2_HYDROXYACID_DH_1"/>
    <property type="match status" value="1"/>
</dbReference>
<feature type="domain" description="D-isomer specific 2-hydroxyacid dehydrogenase catalytic" evidence="6">
    <location>
        <begin position="429"/>
        <end position="717"/>
    </location>
</feature>
<dbReference type="PANTHER" id="PTHR10996">
    <property type="entry name" value="2-HYDROXYACID DEHYDROGENASE-RELATED"/>
    <property type="match status" value="1"/>
</dbReference>
<evidence type="ECO:0000256" key="4">
    <source>
        <dbReference type="ARBA" id="ARBA00066661"/>
    </source>
</evidence>
<dbReference type="GO" id="GO:0009853">
    <property type="term" value="P:photorespiration"/>
    <property type="evidence" value="ECO:0007669"/>
    <property type="project" value="UniProtKB-ARBA"/>
</dbReference>
<feature type="region of interest" description="Disordered" evidence="5">
    <location>
        <begin position="377"/>
        <end position="400"/>
    </location>
</feature>
<keyword evidence="1" id="KW-0521">NADP</keyword>
<evidence type="ECO:0000256" key="5">
    <source>
        <dbReference type="SAM" id="MobiDB-lite"/>
    </source>
</evidence>
<name>A0A978UDH2_ZIZJJ</name>
<evidence type="ECO:0000256" key="3">
    <source>
        <dbReference type="ARBA" id="ARBA00023027"/>
    </source>
</evidence>
<sequence length="720" mass="79278">MADHHHHHHCSNNQQLQNLPKIIVLLPPGGFKFLESEYSHKFHFLKAWESQLSMDQFLSTRASSVQAMLSSANGPLITAQILQMLPSLRVIVTTSAGLDHVDLLECRRRGIAVANAGNVFSEDVADMAVGLLIDVLRKMSAADRYVRCGIWARNGDYHLGSKLRGKRVGIVGLGSIGLEVAKRLEAFGCSILYNSRKEKPNVSYPFYSNIHELAANSDVLVICCALNEQTHHIVNREVMLALGKEGVIVNVARGAIVDEKEMVKCLLHGEIGGAGLDVYEHEPHVPKELLTMDNVVLSPHGAVSTLGSVMALRYDKLQKLKSQLENSRIWRIVISLFVVVLILGLEIDASTVKMVDHKYAVRPIVENTLATSPTLKTVMPIDPSKKHPKMADNRESQSDSCQDLPQVLVLEPPPILQHYPNYFSNKFQLLKAWDYSLPLNQFLATQAQSVRALLSPGRYPLNQDILRLIPSLQLIVTTSAGLNHIDLPECRRRGISIANAGNVFTEDSADLGVALLIDVLRKITAADGYVRQGLWAKKGDFPLGSKLGGKRVGIVGLGNIGMEVAKRLRAFGSKILYTSRKEKPHVSYAYYSNVYDLATESDALIICCGLTDETRNIINKPVMEALGKDGVIVNIGRGGIVNEKELIECLVEGKIGGAGLDVFEKEPNVPEELLTMENVVLSPHRAVHTPESLISMCEHVARNLEAFFSNKPLISLVLDL</sequence>
<organism evidence="8 9">
    <name type="scientific">Ziziphus jujuba var. spinosa</name>
    <dbReference type="NCBI Taxonomy" id="714518"/>
    <lineage>
        <taxon>Eukaryota</taxon>
        <taxon>Viridiplantae</taxon>
        <taxon>Streptophyta</taxon>
        <taxon>Embryophyta</taxon>
        <taxon>Tracheophyta</taxon>
        <taxon>Spermatophyta</taxon>
        <taxon>Magnoliopsida</taxon>
        <taxon>eudicotyledons</taxon>
        <taxon>Gunneridae</taxon>
        <taxon>Pentapetalae</taxon>
        <taxon>rosids</taxon>
        <taxon>fabids</taxon>
        <taxon>Rosales</taxon>
        <taxon>Rhamnaceae</taxon>
        <taxon>Paliureae</taxon>
        <taxon>Ziziphus</taxon>
    </lineage>
</organism>
<feature type="domain" description="D-isomer specific 2-hydroxyacid dehydrogenase NAD-binding" evidence="7">
    <location>
        <begin position="513"/>
        <end position="686"/>
    </location>
</feature>
<dbReference type="Gene3D" id="3.40.50.720">
    <property type="entry name" value="NAD(P)-binding Rossmann-like Domain"/>
    <property type="match status" value="4"/>
</dbReference>
<dbReference type="FunFam" id="3.40.50.720:FF:000213">
    <property type="entry name" value="Putative 2-hydroxyacid dehydrogenase"/>
    <property type="match status" value="2"/>
</dbReference>
<keyword evidence="2" id="KW-0560">Oxidoreductase</keyword>
<dbReference type="GO" id="GO:0005829">
    <property type="term" value="C:cytosol"/>
    <property type="evidence" value="ECO:0007669"/>
    <property type="project" value="TreeGrafter"/>
</dbReference>
<dbReference type="GO" id="GO:0016618">
    <property type="term" value="F:hydroxypyruvate reductase [NAD(P)H] activity"/>
    <property type="evidence" value="ECO:0007669"/>
    <property type="project" value="UniProtKB-ARBA"/>
</dbReference>
<dbReference type="EMBL" id="JAEACU010000012">
    <property type="protein sequence ID" value="KAH7512815.1"/>
    <property type="molecule type" value="Genomic_DNA"/>
</dbReference>
<dbReference type="SUPFAM" id="SSF51735">
    <property type="entry name" value="NAD(P)-binding Rossmann-fold domains"/>
    <property type="match status" value="2"/>
</dbReference>
<dbReference type="SUPFAM" id="SSF52283">
    <property type="entry name" value="Formate/glycerate dehydrogenase catalytic domain-like"/>
    <property type="match status" value="2"/>
</dbReference>
<evidence type="ECO:0000259" key="7">
    <source>
        <dbReference type="Pfam" id="PF02826"/>
    </source>
</evidence>
<dbReference type="GO" id="GO:0051287">
    <property type="term" value="F:NAD binding"/>
    <property type="evidence" value="ECO:0007669"/>
    <property type="project" value="InterPro"/>
</dbReference>
<feature type="domain" description="D-isomer specific 2-hydroxyacid dehydrogenase NAD-binding" evidence="7">
    <location>
        <begin position="129"/>
        <end position="302"/>
    </location>
</feature>
<dbReference type="InterPro" id="IPR036291">
    <property type="entry name" value="NAD(P)-bd_dom_sf"/>
</dbReference>
<gene>
    <name evidence="8" type="ORF">FEM48_Zijuj12G0130000</name>
</gene>
<dbReference type="InterPro" id="IPR006139">
    <property type="entry name" value="D-isomer_2_OHA_DH_cat_dom"/>
</dbReference>
<evidence type="ECO:0000313" key="9">
    <source>
        <dbReference type="Proteomes" id="UP000813462"/>
    </source>
</evidence>
<dbReference type="GO" id="GO:0030267">
    <property type="term" value="F:glyoxylate reductase (NADPH) activity"/>
    <property type="evidence" value="ECO:0007669"/>
    <property type="project" value="UniProtKB-EC"/>
</dbReference>
<comment type="caution">
    <text evidence="8">The sequence shown here is derived from an EMBL/GenBank/DDBJ whole genome shotgun (WGS) entry which is preliminary data.</text>
</comment>
<evidence type="ECO:0000256" key="1">
    <source>
        <dbReference type="ARBA" id="ARBA00022857"/>
    </source>
</evidence>
<dbReference type="Proteomes" id="UP000813462">
    <property type="component" value="Unassembled WGS sequence"/>
</dbReference>
<evidence type="ECO:0000259" key="6">
    <source>
        <dbReference type="Pfam" id="PF00389"/>
    </source>
</evidence>
<accession>A0A978UDH2</accession>
<reference evidence="8" key="1">
    <citation type="journal article" date="2021" name="Front. Plant Sci.">
        <title>Chromosome-Scale Genome Assembly for Chinese Sour Jujube and Insights Into Its Genome Evolution and Domestication Signature.</title>
        <authorList>
            <person name="Shen L.-Y."/>
            <person name="Luo H."/>
            <person name="Wang X.-L."/>
            <person name="Wang X.-M."/>
            <person name="Qiu X.-J."/>
            <person name="Liu H."/>
            <person name="Zhou S.-S."/>
            <person name="Jia K.-H."/>
            <person name="Nie S."/>
            <person name="Bao Y.-T."/>
            <person name="Zhang R.-G."/>
            <person name="Yun Q.-Z."/>
            <person name="Chai Y.-H."/>
            <person name="Lu J.-Y."/>
            <person name="Li Y."/>
            <person name="Zhao S.-W."/>
            <person name="Mao J.-F."/>
            <person name="Jia S.-G."/>
            <person name="Mao Y.-M."/>
        </authorList>
    </citation>
    <scope>NUCLEOTIDE SEQUENCE</scope>
    <source>
        <strain evidence="8">AT0</strain>
        <tissue evidence="8">Leaf</tissue>
    </source>
</reference>
<keyword evidence="3" id="KW-0520">NAD</keyword>
<protein>
    <recommendedName>
        <fullName evidence="4">glyoxylate reductase (NADP(+))</fullName>
        <ecNumber evidence="4">1.1.1.79</ecNumber>
    </recommendedName>
</protein>
<dbReference type="InterPro" id="IPR006140">
    <property type="entry name" value="D-isomer_DH_NAD-bd"/>
</dbReference>
<dbReference type="InterPro" id="IPR050223">
    <property type="entry name" value="D-isomer_2-hydroxyacid_DH"/>
</dbReference>
<dbReference type="Pfam" id="PF02826">
    <property type="entry name" value="2-Hacid_dh_C"/>
    <property type="match status" value="2"/>
</dbReference>
<dbReference type="AlphaFoldDB" id="A0A978UDH2"/>
<dbReference type="Pfam" id="PF00389">
    <property type="entry name" value="2-Hacid_dh"/>
    <property type="match status" value="1"/>
</dbReference>
<feature type="compositionally biased region" description="Basic and acidic residues" evidence="5">
    <location>
        <begin position="383"/>
        <end position="397"/>
    </location>
</feature>
<evidence type="ECO:0000256" key="2">
    <source>
        <dbReference type="ARBA" id="ARBA00023002"/>
    </source>
</evidence>
<dbReference type="EC" id="1.1.1.79" evidence="4"/>
<dbReference type="CDD" id="cd12156">
    <property type="entry name" value="HPPR"/>
    <property type="match status" value="2"/>
</dbReference>
<dbReference type="PANTHER" id="PTHR10996:SF237">
    <property type="entry name" value="GLYOXYLATE_HYDROXYPYRUVATE REDUCTASE HPR3-LIKE"/>
    <property type="match status" value="1"/>
</dbReference>
<evidence type="ECO:0000313" key="8">
    <source>
        <dbReference type="EMBL" id="KAH7512815.1"/>
    </source>
</evidence>
<dbReference type="InterPro" id="IPR029752">
    <property type="entry name" value="D-isomer_DH_CS1"/>
</dbReference>
<proteinExistence type="predicted"/>